<dbReference type="InterPro" id="IPR000504">
    <property type="entry name" value="RRM_dom"/>
</dbReference>
<feature type="region of interest" description="Disordered" evidence="3">
    <location>
        <begin position="75"/>
        <end position="126"/>
    </location>
</feature>
<organism evidence="5 6">
    <name type="scientific">Trichogramma kaykai</name>
    <dbReference type="NCBI Taxonomy" id="54128"/>
    <lineage>
        <taxon>Eukaryota</taxon>
        <taxon>Metazoa</taxon>
        <taxon>Ecdysozoa</taxon>
        <taxon>Arthropoda</taxon>
        <taxon>Hexapoda</taxon>
        <taxon>Insecta</taxon>
        <taxon>Pterygota</taxon>
        <taxon>Neoptera</taxon>
        <taxon>Endopterygota</taxon>
        <taxon>Hymenoptera</taxon>
        <taxon>Apocrita</taxon>
        <taxon>Proctotrupomorpha</taxon>
        <taxon>Chalcidoidea</taxon>
        <taxon>Trichogrammatidae</taxon>
        <taxon>Trichogramma</taxon>
    </lineage>
</organism>
<dbReference type="InterPro" id="IPR012677">
    <property type="entry name" value="Nucleotide-bd_a/b_plait_sf"/>
</dbReference>
<dbReference type="GO" id="GO:0003723">
    <property type="term" value="F:RNA binding"/>
    <property type="evidence" value="ECO:0007669"/>
    <property type="project" value="UniProtKB-UniRule"/>
</dbReference>
<accession>A0ABD2XDQ9</accession>
<evidence type="ECO:0000256" key="2">
    <source>
        <dbReference type="PROSITE-ProRule" id="PRU00176"/>
    </source>
</evidence>
<feature type="domain" description="RRM" evidence="4">
    <location>
        <begin position="17"/>
        <end position="84"/>
    </location>
</feature>
<comment type="caution">
    <text evidence="5">The sequence shown here is derived from an EMBL/GenBank/DDBJ whole genome shotgun (WGS) entry which is preliminary data.</text>
</comment>
<evidence type="ECO:0000256" key="1">
    <source>
        <dbReference type="ARBA" id="ARBA00022884"/>
    </source>
</evidence>
<evidence type="ECO:0000256" key="3">
    <source>
        <dbReference type="SAM" id="MobiDB-lite"/>
    </source>
</evidence>
<protein>
    <recommendedName>
        <fullName evidence="4">RRM domain-containing protein</fullName>
    </recommendedName>
</protein>
<feature type="compositionally biased region" description="Basic and acidic residues" evidence="3">
    <location>
        <begin position="100"/>
        <end position="115"/>
    </location>
</feature>
<dbReference type="Proteomes" id="UP001627154">
    <property type="component" value="Unassembled WGS sequence"/>
</dbReference>
<gene>
    <name evidence="5" type="ORF">TKK_003845</name>
</gene>
<name>A0ABD2XDQ9_9HYME</name>
<sequence length="298" mass="34108">MVVNDDLWYQDEKNNYWVLFPNKFALDEEEIRKIFSNFGTVRGINKAGDEKGLRFVRYKTQEEAVNAVHGLENHPTIHLKPNKNKHKEKSNEGSTTNTNNEERSNFFQRKSDRAQRNVFGTENDDQSTCSGYTVSSKIHCMENQSVKNNFSNLSSKSFDSNEKISSFKKTNLKVANNSHHVSQSVTNIEDINDVPDLVVHKKTGLIPQKKFFPAGEIIVGNIPMGYGSAYMLDLFNRWEPLAVTGTSLAGNSDIRFCRVYFKSEADTKEIEKCYDNYVLSNKKLVVLRPSRLMEISRN</sequence>
<keyword evidence="1 2" id="KW-0694">RNA-binding</keyword>
<dbReference type="Pfam" id="PF00076">
    <property type="entry name" value="RRM_1"/>
    <property type="match status" value="1"/>
</dbReference>
<dbReference type="AlphaFoldDB" id="A0ABD2XDQ9"/>
<dbReference type="InterPro" id="IPR035979">
    <property type="entry name" value="RBD_domain_sf"/>
</dbReference>
<evidence type="ECO:0000259" key="4">
    <source>
        <dbReference type="PROSITE" id="PS50102"/>
    </source>
</evidence>
<keyword evidence="6" id="KW-1185">Reference proteome</keyword>
<dbReference type="Gene3D" id="3.30.70.330">
    <property type="match status" value="1"/>
</dbReference>
<dbReference type="PROSITE" id="PS50102">
    <property type="entry name" value="RRM"/>
    <property type="match status" value="1"/>
</dbReference>
<evidence type="ECO:0000313" key="5">
    <source>
        <dbReference type="EMBL" id="KAL3403235.1"/>
    </source>
</evidence>
<proteinExistence type="predicted"/>
<dbReference type="EMBL" id="JBJJXI010000031">
    <property type="protein sequence ID" value="KAL3403235.1"/>
    <property type="molecule type" value="Genomic_DNA"/>
</dbReference>
<evidence type="ECO:0000313" key="6">
    <source>
        <dbReference type="Proteomes" id="UP001627154"/>
    </source>
</evidence>
<dbReference type="SUPFAM" id="SSF54928">
    <property type="entry name" value="RNA-binding domain, RBD"/>
    <property type="match status" value="1"/>
</dbReference>
<reference evidence="5 6" key="1">
    <citation type="journal article" date="2024" name="bioRxiv">
        <title>A reference genome for Trichogramma kaykai: A tiny desert-dwelling parasitoid wasp with competing sex-ratio distorters.</title>
        <authorList>
            <person name="Culotta J."/>
            <person name="Lindsey A.R."/>
        </authorList>
    </citation>
    <scope>NUCLEOTIDE SEQUENCE [LARGE SCALE GENOMIC DNA]</scope>
    <source>
        <strain evidence="5 6">KSX58</strain>
    </source>
</reference>